<evidence type="ECO:0000313" key="2">
    <source>
        <dbReference type="EMBL" id="BCZ47656.1"/>
    </source>
</evidence>
<dbReference type="EMBL" id="AP024849">
    <property type="protein sequence ID" value="BCZ47656.1"/>
    <property type="molecule type" value="Genomic_DNA"/>
</dbReference>
<accession>A0ABN6J3S7</accession>
<dbReference type="Pfam" id="PF12724">
    <property type="entry name" value="Flavodoxin_5"/>
    <property type="match status" value="1"/>
</dbReference>
<dbReference type="SUPFAM" id="SSF50475">
    <property type="entry name" value="FMN-binding split barrel"/>
    <property type="match status" value="1"/>
</dbReference>
<proteinExistence type="predicted"/>
<organism evidence="2 3">
    <name type="scientific">Clostridium gelidum</name>
    <dbReference type="NCBI Taxonomy" id="704125"/>
    <lineage>
        <taxon>Bacteria</taxon>
        <taxon>Bacillati</taxon>
        <taxon>Bacillota</taxon>
        <taxon>Clostridia</taxon>
        <taxon>Eubacteriales</taxon>
        <taxon>Clostridiaceae</taxon>
        <taxon>Clostridium</taxon>
    </lineage>
</organism>
<dbReference type="InterPro" id="IPR029039">
    <property type="entry name" value="Flavoprotein-like_sf"/>
</dbReference>
<dbReference type="InterPro" id="IPR012349">
    <property type="entry name" value="Split_barrel_FMN-bd"/>
</dbReference>
<dbReference type="InterPro" id="IPR026816">
    <property type="entry name" value="Flavodoxin_dom"/>
</dbReference>
<evidence type="ECO:0000313" key="3">
    <source>
        <dbReference type="Proteomes" id="UP000824633"/>
    </source>
</evidence>
<reference evidence="3" key="1">
    <citation type="submission" date="2021-07" db="EMBL/GenBank/DDBJ databases">
        <title>Complete genome sequencing of a Clostridium isolate.</title>
        <authorList>
            <person name="Ueki A."/>
            <person name="Tonouchi A."/>
        </authorList>
    </citation>
    <scope>NUCLEOTIDE SEQUENCE [LARGE SCALE GENOMIC DNA]</scope>
    <source>
        <strain evidence="3">C5S11</strain>
    </source>
</reference>
<name>A0ABN6J3S7_9CLOT</name>
<sequence length="315" mass="35875">MRSTLLISESYYGTSKKVADILSLILGPAKHVEIDEELPEVSKYNNIVLVLGFYGFNTADKLKKYLSSIKDIIKNKRIAIVGVGLLENYINNDVLSIEKAMNREADIINFVQGEIRVEKLTKDDKKILKAFLKEKRIPLTDMGSLNKKEILDIGSKLAKVLNKPDKEMNKKELKDEINKFIEINNTCTLATGSGDFVRNTPIEYTYYKDKFYFISEGGFKFKGILQNSNVCLAIFDSYTSMNELKGMQISGESEIIPCWSEEYIELIKVKGLNIETLKNLSVNLNLIKVVPSVFEFLNTDFKAKGMDSKQYYFVN</sequence>
<dbReference type="SUPFAM" id="SSF52218">
    <property type="entry name" value="Flavoproteins"/>
    <property type="match status" value="1"/>
</dbReference>
<dbReference type="Proteomes" id="UP000824633">
    <property type="component" value="Chromosome"/>
</dbReference>
<keyword evidence="3" id="KW-1185">Reference proteome</keyword>
<protein>
    <recommendedName>
        <fullName evidence="1">Flavodoxin domain-containing protein</fullName>
    </recommendedName>
</protein>
<dbReference type="Gene3D" id="3.40.50.360">
    <property type="match status" value="1"/>
</dbReference>
<feature type="domain" description="Flavodoxin" evidence="1">
    <location>
        <begin position="6"/>
        <end position="134"/>
    </location>
</feature>
<dbReference type="Gene3D" id="2.30.110.10">
    <property type="entry name" value="Electron Transport, Fmn-binding Protein, Chain A"/>
    <property type="match status" value="1"/>
</dbReference>
<gene>
    <name evidence="2" type="ORF">psyc5s11_37230</name>
</gene>
<dbReference type="RefSeq" id="WP_224033981.1">
    <property type="nucleotide sequence ID" value="NZ_AP024849.1"/>
</dbReference>
<evidence type="ECO:0000259" key="1">
    <source>
        <dbReference type="Pfam" id="PF12724"/>
    </source>
</evidence>